<dbReference type="KEGG" id="roz:CBI38_06150"/>
<feature type="domain" description="HTH tetR-type" evidence="3">
    <location>
        <begin position="16"/>
        <end position="76"/>
    </location>
</feature>
<dbReference type="AlphaFoldDB" id="A0A2S2BRJ7"/>
<dbReference type="GO" id="GO:0000976">
    <property type="term" value="F:transcription cis-regulatory region binding"/>
    <property type="evidence" value="ECO:0007669"/>
    <property type="project" value="TreeGrafter"/>
</dbReference>
<keyword evidence="1 2" id="KW-0238">DNA-binding</keyword>
<name>A0A2S2BRJ7_9NOCA</name>
<dbReference type="Gene3D" id="1.10.357.10">
    <property type="entry name" value="Tetracycline Repressor, domain 2"/>
    <property type="match status" value="1"/>
</dbReference>
<organism evidence="4 5">
    <name type="scientific">Rhodococcus oxybenzonivorans</name>
    <dbReference type="NCBI Taxonomy" id="1990687"/>
    <lineage>
        <taxon>Bacteria</taxon>
        <taxon>Bacillati</taxon>
        <taxon>Actinomycetota</taxon>
        <taxon>Actinomycetes</taxon>
        <taxon>Mycobacteriales</taxon>
        <taxon>Nocardiaceae</taxon>
        <taxon>Rhodococcus</taxon>
    </lineage>
</organism>
<dbReference type="PANTHER" id="PTHR30055:SF200">
    <property type="entry name" value="HTH-TYPE TRANSCRIPTIONAL REPRESSOR BDCR"/>
    <property type="match status" value="1"/>
</dbReference>
<evidence type="ECO:0000256" key="2">
    <source>
        <dbReference type="PROSITE-ProRule" id="PRU00335"/>
    </source>
</evidence>
<dbReference type="Pfam" id="PF00440">
    <property type="entry name" value="TetR_N"/>
    <property type="match status" value="1"/>
</dbReference>
<dbReference type="GO" id="GO:0003700">
    <property type="term" value="F:DNA-binding transcription factor activity"/>
    <property type="evidence" value="ECO:0007669"/>
    <property type="project" value="TreeGrafter"/>
</dbReference>
<evidence type="ECO:0000313" key="5">
    <source>
        <dbReference type="Proteomes" id="UP000245711"/>
    </source>
</evidence>
<dbReference type="RefSeq" id="WP_109327283.1">
    <property type="nucleotide sequence ID" value="NZ_CP021354.1"/>
</dbReference>
<dbReference type="InterPro" id="IPR001647">
    <property type="entry name" value="HTH_TetR"/>
</dbReference>
<dbReference type="Proteomes" id="UP000245711">
    <property type="component" value="Chromosome"/>
</dbReference>
<protein>
    <submittedName>
        <fullName evidence="4">TetR family transcriptional regulator</fullName>
    </submittedName>
</protein>
<dbReference type="Pfam" id="PF17932">
    <property type="entry name" value="TetR_C_24"/>
    <property type="match status" value="1"/>
</dbReference>
<dbReference type="EMBL" id="CP021354">
    <property type="protein sequence ID" value="AWK71221.1"/>
    <property type="molecule type" value="Genomic_DNA"/>
</dbReference>
<dbReference type="PROSITE" id="PS50977">
    <property type="entry name" value="HTH_TETR_2"/>
    <property type="match status" value="1"/>
</dbReference>
<dbReference type="PANTHER" id="PTHR30055">
    <property type="entry name" value="HTH-TYPE TRANSCRIPTIONAL REGULATOR RUTR"/>
    <property type="match status" value="1"/>
</dbReference>
<reference evidence="4 5" key="1">
    <citation type="submission" date="2017-05" db="EMBL/GenBank/DDBJ databases">
        <title>Isolation of Rhodococcus sp. S2-17 biodegrading of BP-3.</title>
        <authorList>
            <person name="Lee Y."/>
            <person name="Kim K.H."/>
            <person name="Chun B.H."/>
            <person name="Jung H.S."/>
            <person name="Jeon C.O."/>
        </authorList>
    </citation>
    <scope>NUCLEOTIDE SEQUENCE [LARGE SCALE GENOMIC DNA]</scope>
    <source>
        <strain evidence="4 5">S2-17</strain>
    </source>
</reference>
<evidence type="ECO:0000259" key="3">
    <source>
        <dbReference type="PROSITE" id="PS50977"/>
    </source>
</evidence>
<gene>
    <name evidence="4" type="ORF">CBI38_06150</name>
</gene>
<sequence length="212" mass="22657">MTDAPLTGAISELGTSKAAARIRAAAIEVFAAKGYGAATTREIAASLDMSPGAVYPHYKTKESLLYAISLEGHHSVLAAITAADSPDVAAPDRLTSTVTAYVIWHADNRASARVAQYELRSLSPVHFAIIADIRRSTTKVFKRIIEAGATAGDFHPFDIEAAALAITSLGVDVSRWFPSRAYSDPRIIAARYVELALRMVGCADRQPLDEPS</sequence>
<dbReference type="SUPFAM" id="SSF46689">
    <property type="entry name" value="Homeodomain-like"/>
    <property type="match status" value="1"/>
</dbReference>
<evidence type="ECO:0000256" key="1">
    <source>
        <dbReference type="ARBA" id="ARBA00023125"/>
    </source>
</evidence>
<feature type="DNA-binding region" description="H-T-H motif" evidence="2">
    <location>
        <begin position="39"/>
        <end position="58"/>
    </location>
</feature>
<dbReference type="InterPro" id="IPR036271">
    <property type="entry name" value="Tet_transcr_reg_TetR-rel_C_sf"/>
</dbReference>
<evidence type="ECO:0000313" key="4">
    <source>
        <dbReference type="EMBL" id="AWK71221.1"/>
    </source>
</evidence>
<dbReference type="SUPFAM" id="SSF48498">
    <property type="entry name" value="Tetracyclin repressor-like, C-terminal domain"/>
    <property type="match status" value="1"/>
</dbReference>
<keyword evidence="5" id="KW-1185">Reference proteome</keyword>
<accession>A0A2S2BRJ7</accession>
<dbReference type="InterPro" id="IPR050109">
    <property type="entry name" value="HTH-type_TetR-like_transc_reg"/>
</dbReference>
<dbReference type="OrthoDB" id="1669699at2"/>
<proteinExistence type="predicted"/>
<dbReference type="PRINTS" id="PR00455">
    <property type="entry name" value="HTHTETR"/>
</dbReference>
<dbReference type="InterPro" id="IPR009057">
    <property type="entry name" value="Homeodomain-like_sf"/>
</dbReference>
<dbReference type="InterPro" id="IPR041490">
    <property type="entry name" value="KstR2_TetR_C"/>
</dbReference>